<comment type="caution">
    <text evidence="3">The sequence shown here is derived from an EMBL/GenBank/DDBJ whole genome shotgun (WGS) entry which is preliminary data.</text>
</comment>
<protein>
    <submittedName>
        <fullName evidence="3">NERD domain-containing protein</fullName>
    </submittedName>
</protein>
<reference evidence="3 4" key="1">
    <citation type="submission" date="2024-10" db="EMBL/GenBank/DDBJ databases">
        <title>The Natural Products Discovery Center: Release of the First 8490 Sequenced Strains for Exploring Actinobacteria Biosynthetic Diversity.</title>
        <authorList>
            <person name="Kalkreuter E."/>
            <person name="Kautsar S.A."/>
            <person name="Yang D."/>
            <person name="Bader C.D."/>
            <person name="Teijaro C.N."/>
            <person name="Fluegel L."/>
            <person name="Davis C.M."/>
            <person name="Simpson J.R."/>
            <person name="Lauterbach L."/>
            <person name="Steele A.D."/>
            <person name="Gui C."/>
            <person name="Meng S."/>
            <person name="Li G."/>
            <person name="Viehrig K."/>
            <person name="Ye F."/>
            <person name="Su P."/>
            <person name="Kiefer A.F."/>
            <person name="Nichols A."/>
            <person name="Cepeda A.J."/>
            <person name="Yan W."/>
            <person name="Fan B."/>
            <person name="Jiang Y."/>
            <person name="Adhikari A."/>
            <person name="Zheng C.-J."/>
            <person name="Schuster L."/>
            <person name="Cowan T.M."/>
            <person name="Smanski M.J."/>
            <person name="Chevrette M.G."/>
            <person name="De Carvalho L.P.S."/>
            <person name="Shen B."/>
        </authorList>
    </citation>
    <scope>NUCLEOTIDE SEQUENCE [LARGE SCALE GENOMIC DNA]</scope>
    <source>
        <strain evidence="3 4">NPDC002593</strain>
    </source>
</reference>
<evidence type="ECO:0000259" key="2">
    <source>
        <dbReference type="PROSITE" id="PS50965"/>
    </source>
</evidence>
<dbReference type="EMBL" id="JBIAQY010000039">
    <property type="protein sequence ID" value="MFF3575143.1"/>
    <property type="molecule type" value="Genomic_DNA"/>
</dbReference>
<feature type="compositionally biased region" description="Polar residues" evidence="1">
    <location>
        <begin position="1"/>
        <end position="13"/>
    </location>
</feature>
<gene>
    <name evidence="3" type="ORF">ACFYXQ_46175</name>
</gene>
<dbReference type="Proteomes" id="UP001601992">
    <property type="component" value="Unassembled WGS sequence"/>
</dbReference>
<dbReference type="RefSeq" id="WP_387407104.1">
    <property type="nucleotide sequence ID" value="NZ_JBIAQY010000039.1"/>
</dbReference>
<keyword evidence="4" id="KW-1185">Reference proteome</keyword>
<name>A0ABW6SFP0_9NOCA</name>
<sequence length="176" mass="19353">MNSPGESGVSEHQTPPDVDPWRAWSNFSSATAQGRMCEVDLLIAAPSGIHMVELKSWRGDIEVNGGKWVQTTEAGEVIEHADPVQLTVFKSSALARLLRAVGEDVYIRALLCLTNDRVRAVVPARHRRFVVSVEDLMKRLARPTHEARGRITTDRVIRVGEALEAVGIAPATTHLE</sequence>
<evidence type="ECO:0000256" key="1">
    <source>
        <dbReference type="SAM" id="MobiDB-lite"/>
    </source>
</evidence>
<proteinExistence type="predicted"/>
<feature type="region of interest" description="Disordered" evidence="1">
    <location>
        <begin position="1"/>
        <end position="21"/>
    </location>
</feature>
<organism evidence="3 4">
    <name type="scientific">Nocardia jiangxiensis</name>
    <dbReference type="NCBI Taxonomy" id="282685"/>
    <lineage>
        <taxon>Bacteria</taxon>
        <taxon>Bacillati</taxon>
        <taxon>Actinomycetota</taxon>
        <taxon>Actinomycetes</taxon>
        <taxon>Mycobacteriales</taxon>
        <taxon>Nocardiaceae</taxon>
        <taxon>Nocardia</taxon>
    </lineage>
</organism>
<evidence type="ECO:0000313" key="4">
    <source>
        <dbReference type="Proteomes" id="UP001601992"/>
    </source>
</evidence>
<dbReference type="InterPro" id="IPR011528">
    <property type="entry name" value="NERD"/>
</dbReference>
<dbReference type="PROSITE" id="PS50965">
    <property type="entry name" value="NERD"/>
    <property type="match status" value="1"/>
</dbReference>
<evidence type="ECO:0000313" key="3">
    <source>
        <dbReference type="EMBL" id="MFF3575143.1"/>
    </source>
</evidence>
<accession>A0ABW6SFP0</accession>
<dbReference type="Pfam" id="PF08378">
    <property type="entry name" value="NERD"/>
    <property type="match status" value="1"/>
</dbReference>
<feature type="domain" description="NERD" evidence="2">
    <location>
        <begin position="1"/>
        <end position="121"/>
    </location>
</feature>